<dbReference type="Proteomes" id="UP000008387">
    <property type="component" value="Chromosome"/>
</dbReference>
<sequence length="49" mass="5400">MPLRAGDSGIFLGGGFQYAPFTLQHNSKGHFYGGDVEMGWMSFLCQKKS</sequence>
<dbReference type="AlphaFoldDB" id="F8KQE2"/>
<accession>F8KQE2</accession>
<evidence type="ECO:0000313" key="2">
    <source>
        <dbReference type="Proteomes" id="UP000008387"/>
    </source>
</evidence>
<protein>
    <submittedName>
        <fullName evidence="1">Uncharacterized protein</fullName>
    </submittedName>
</protein>
<proteinExistence type="predicted"/>
<dbReference type="KEGG" id="hbi:HBZC1_15140"/>
<dbReference type="EMBL" id="FR871757">
    <property type="protein sequence ID" value="CCB80500.1"/>
    <property type="molecule type" value="Genomic_DNA"/>
</dbReference>
<organism evidence="1 2">
    <name type="scientific">Helicobacter bizzozeronii (strain CIII-1)</name>
    <dbReference type="NCBI Taxonomy" id="1002804"/>
    <lineage>
        <taxon>Bacteria</taxon>
        <taxon>Pseudomonadati</taxon>
        <taxon>Campylobacterota</taxon>
        <taxon>Epsilonproteobacteria</taxon>
        <taxon>Campylobacterales</taxon>
        <taxon>Helicobacteraceae</taxon>
        <taxon>Helicobacter</taxon>
    </lineage>
</organism>
<evidence type="ECO:0000313" key="1">
    <source>
        <dbReference type="EMBL" id="CCB80500.1"/>
    </source>
</evidence>
<keyword evidence="2" id="KW-1185">Reference proteome</keyword>
<reference evidence="1 2" key="1">
    <citation type="journal article" date="2011" name="J. Bacteriol.">
        <title>Genome sequence of Helicobacter bizzozeronii strain CIII-1, an isolate from human gastric mucosa.</title>
        <authorList>
            <person name="Schott T."/>
            <person name="Rossi M."/>
            <person name="Hanninen M.L."/>
        </authorList>
    </citation>
    <scope>NUCLEOTIDE SEQUENCE [LARGE SCALE GENOMIC DNA]</scope>
    <source>
        <strain evidence="1 2">CIII-1</strain>
    </source>
</reference>
<gene>
    <name evidence="1" type="ordered locus">HBZC1_15140</name>
</gene>
<name>F8KQE2_HELBC</name>
<dbReference type="STRING" id="1002804.HBZC1_15140"/>
<dbReference type="HOGENOM" id="CLU_3136355_0_0_7"/>